<evidence type="ECO:0000256" key="1">
    <source>
        <dbReference type="SAM" id="MobiDB-lite"/>
    </source>
</evidence>
<dbReference type="Proteomes" id="UP000320857">
    <property type="component" value="Unassembled WGS sequence"/>
</dbReference>
<dbReference type="Proteomes" id="UP000517765">
    <property type="component" value="Unassembled WGS sequence"/>
</dbReference>
<feature type="compositionally biased region" description="Basic and acidic residues" evidence="1">
    <location>
        <begin position="1"/>
        <end position="20"/>
    </location>
</feature>
<organism evidence="4 5">
    <name type="scientific">Streptomyces alkaliterrae</name>
    <dbReference type="NCBI Taxonomy" id="2213162"/>
    <lineage>
        <taxon>Bacteria</taxon>
        <taxon>Bacillati</taxon>
        <taxon>Actinomycetota</taxon>
        <taxon>Actinomycetes</taxon>
        <taxon>Kitasatosporales</taxon>
        <taxon>Streptomycetaceae</taxon>
        <taxon>Streptomyces</taxon>
    </lineage>
</organism>
<keyword evidence="5" id="KW-1185">Reference proteome</keyword>
<reference evidence="6 7" key="2">
    <citation type="submission" date="2020-05" db="EMBL/GenBank/DDBJ databases">
        <title>Classification of alakaliphilic streptomycetes isolated from an alkaline soil next to Lonar Crater, India and a proposal for the recognition of Streptomyces alkaliterrae sp. nov.</title>
        <authorList>
            <person name="Golinska P."/>
        </authorList>
    </citation>
    <scope>NUCLEOTIDE SEQUENCE [LARGE SCALE GENOMIC DNA]</scope>
    <source>
        <strain evidence="7">OF3</strain>
        <strain evidence="6">OF8</strain>
    </source>
</reference>
<dbReference type="EMBL" id="VJYK02000001">
    <property type="protein sequence ID" value="MQS00288.1"/>
    <property type="molecule type" value="Genomic_DNA"/>
</dbReference>
<evidence type="ECO:0000313" key="5">
    <source>
        <dbReference type="Proteomes" id="UP000320857"/>
    </source>
</evidence>
<feature type="region of interest" description="Disordered" evidence="1">
    <location>
        <begin position="1"/>
        <end position="56"/>
    </location>
</feature>
<evidence type="ECO:0000313" key="3">
    <source>
        <dbReference type="EMBL" id="MBB1261368.1"/>
    </source>
</evidence>
<dbReference type="Proteomes" id="UP000525686">
    <property type="component" value="Unassembled WGS sequence"/>
</dbReference>
<evidence type="ECO:0000313" key="4">
    <source>
        <dbReference type="EMBL" id="MQS00288.1"/>
    </source>
</evidence>
<proteinExistence type="predicted"/>
<name>A0A5P0YJ74_9ACTN</name>
<evidence type="ECO:0000313" key="6">
    <source>
        <dbReference type="Proteomes" id="UP000517765"/>
    </source>
</evidence>
<comment type="caution">
    <text evidence="4">The sequence shown here is derived from an EMBL/GenBank/DDBJ whole genome shotgun (WGS) entry which is preliminary data.</text>
</comment>
<gene>
    <name evidence="4" type="ORF">FNX44_000025</name>
    <name evidence="2" type="ORF">H3146_00615</name>
    <name evidence="3" type="ORF">H3147_21505</name>
</gene>
<sequence>MGWTHDFRDTSRGSRDRTVRDSNSTADAGQSGRGGARPRPVATHTAHATRDPRLGIPRILRRRARWVSARLRHTRG</sequence>
<reference evidence="2" key="3">
    <citation type="journal article" name="Syst. Appl. Microbiol.">
        <title>Streptomyces alkaliterrae sp. nov., isolated from an alkaline soil, and emended descriptions of Streptomyces alkaliphilus, Streptomyces calidiresistens and Streptomyces durbertensis.</title>
        <authorList>
            <person name="Swiecimska M."/>
            <person name="Golinska P."/>
            <person name="Nouioui I."/>
            <person name="Wypij M."/>
            <person name="Rai M."/>
            <person name="Sangal V."/>
            <person name="Goodfellow M."/>
        </authorList>
    </citation>
    <scope>NUCLEOTIDE SEQUENCE</scope>
    <source>
        <strain evidence="2">OF3</strain>
        <strain evidence="3">OF8</strain>
    </source>
</reference>
<protein>
    <submittedName>
        <fullName evidence="4">Uncharacterized protein</fullName>
    </submittedName>
</protein>
<dbReference type="EMBL" id="JABJWZ010000002">
    <property type="protein sequence ID" value="MBB1251872.1"/>
    <property type="molecule type" value="Genomic_DNA"/>
</dbReference>
<accession>A0A5P0YJ74</accession>
<dbReference type="AlphaFoldDB" id="A0A5P0YJ74"/>
<evidence type="ECO:0000313" key="7">
    <source>
        <dbReference type="Proteomes" id="UP000525686"/>
    </source>
</evidence>
<dbReference type="EMBL" id="JABJXA010000166">
    <property type="protein sequence ID" value="MBB1261368.1"/>
    <property type="molecule type" value="Genomic_DNA"/>
</dbReference>
<reference evidence="4 5" key="1">
    <citation type="submission" date="2019-10" db="EMBL/GenBank/DDBJ databases">
        <title>Streptomyces sp. nov., a novel actinobacterium isolated from alkaline environment.</title>
        <authorList>
            <person name="Golinska P."/>
        </authorList>
    </citation>
    <scope>NUCLEOTIDE SEQUENCE [LARGE SCALE GENOMIC DNA]</scope>
    <source>
        <strain evidence="4 5">OF1</strain>
    </source>
</reference>
<dbReference type="RefSeq" id="WP_143645645.1">
    <property type="nucleotide sequence ID" value="NZ_JABJWZ010000002.1"/>
</dbReference>
<evidence type="ECO:0000313" key="2">
    <source>
        <dbReference type="EMBL" id="MBB1251872.1"/>
    </source>
</evidence>
<dbReference type="OrthoDB" id="4330254at2"/>